<dbReference type="Proteomes" id="UP001196413">
    <property type="component" value="Unassembled WGS sequence"/>
</dbReference>
<dbReference type="InterPro" id="IPR000834">
    <property type="entry name" value="Peptidase_M14"/>
</dbReference>
<dbReference type="InterPro" id="IPR057246">
    <property type="entry name" value="CARBOXYPEPT_ZN_1"/>
</dbReference>
<dbReference type="Gene3D" id="3.40.630.10">
    <property type="entry name" value="Zn peptidases"/>
    <property type="match status" value="1"/>
</dbReference>
<evidence type="ECO:0000313" key="4">
    <source>
        <dbReference type="Proteomes" id="UP001196413"/>
    </source>
</evidence>
<name>A0AAD5M229_PARTN</name>
<dbReference type="GO" id="GO:0004181">
    <property type="term" value="F:metallocarboxypeptidase activity"/>
    <property type="evidence" value="ECO:0007669"/>
    <property type="project" value="InterPro"/>
</dbReference>
<dbReference type="GO" id="GO:0006508">
    <property type="term" value="P:proteolysis"/>
    <property type="evidence" value="ECO:0007669"/>
    <property type="project" value="InterPro"/>
</dbReference>
<feature type="domain" description="Peptidase M14" evidence="2">
    <location>
        <begin position="23"/>
        <end position="57"/>
    </location>
</feature>
<dbReference type="SUPFAM" id="SSF53187">
    <property type="entry name" value="Zn-dependent exopeptidases"/>
    <property type="match status" value="1"/>
</dbReference>
<sequence>MLQYAKACTVTANLHRSANNRHNRSPATTSFKPAIFIDAGIHAREWISSAAALYIIKK</sequence>
<comment type="similarity">
    <text evidence="1">Belongs to the peptidase M14 family.</text>
</comment>
<dbReference type="PROSITE" id="PS00132">
    <property type="entry name" value="CARBOXYPEPT_ZN_1"/>
    <property type="match status" value="1"/>
</dbReference>
<dbReference type="Pfam" id="PF00246">
    <property type="entry name" value="Peptidase_M14"/>
    <property type="match status" value="1"/>
</dbReference>
<proteinExistence type="inferred from homology"/>
<protein>
    <recommendedName>
        <fullName evidence="2">Peptidase M14 domain-containing protein</fullName>
    </recommendedName>
</protein>
<dbReference type="AlphaFoldDB" id="A0AAD5M229"/>
<evidence type="ECO:0000256" key="1">
    <source>
        <dbReference type="ARBA" id="ARBA00005988"/>
    </source>
</evidence>
<gene>
    <name evidence="3" type="ORF">KIN20_003770</name>
</gene>
<feature type="non-terminal residue" evidence="3">
    <location>
        <position position="58"/>
    </location>
</feature>
<keyword evidence="4" id="KW-1185">Reference proteome</keyword>
<dbReference type="GO" id="GO:0008270">
    <property type="term" value="F:zinc ion binding"/>
    <property type="evidence" value="ECO:0007669"/>
    <property type="project" value="InterPro"/>
</dbReference>
<evidence type="ECO:0000313" key="3">
    <source>
        <dbReference type="EMBL" id="KAJ1348468.1"/>
    </source>
</evidence>
<organism evidence="3 4">
    <name type="scientific">Parelaphostrongylus tenuis</name>
    <name type="common">Meningeal worm</name>
    <dbReference type="NCBI Taxonomy" id="148309"/>
    <lineage>
        <taxon>Eukaryota</taxon>
        <taxon>Metazoa</taxon>
        <taxon>Ecdysozoa</taxon>
        <taxon>Nematoda</taxon>
        <taxon>Chromadorea</taxon>
        <taxon>Rhabditida</taxon>
        <taxon>Rhabditina</taxon>
        <taxon>Rhabditomorpha</taxon>
        <taxon>Strongyloidea</taxon>
        <taxon>Metastrongylidae</taxon>
        <taxon>Parelaphostrongylus</taxon>
    </lineage>
</organism>
<accession>A0AAD5M229</accession>
<reference evidence="3" key="1">
    <citation type="submission" date="2021-06" db="EMBL/GenBank/DDBJ databases">
        <title>Parelaphostrongylus tenuis whole genome reference sequence.</title>
        <authorList>
            <person name="Garwood T.J."/>
            <person name="Larsen P.A."/>
            <person name="Fountain-Jones N.M."/>
            <person name="Garbe J.R."/>
            <person name="Macchietto M.G."/>
            <person name="Kania S.A."/>
            <person name="Gerhold R.W."/>
            <person name="Richards J.E."/>
            <person name="Wolf T.M."/>
        </authorList>
    </citation>
    <scope>NUCLEOTIDE SEQUENCE</scope>
    <source>
        <strain evidence="3">MNPRO001-30</strain>
        <tissue evidence="3">Meninges</tissue>
    </source>
</reference>
<evidence type="ECO:0000259" key="2">
    <source>
        <dbReference type="Pfam" id="PF00246"/>
    </source>
</evidence>
<comment type="caution">
    <text evidence="3">The sequence shown here is derived from an EMBL/GenBank/DDBJ whole genome shotgun (WGS) entry which is preliminary data.</text>
</comment>
<dbReference type="EMBL" id="JAHQIW010000511">
    <property type="protein sequence ID" value="KAJ1348468.1"/>
    <property type="molecule type" value="Genomic_DNA"/>
</dbReference>